<evidence type="ECO:0000256" key="2">
    <source>
        <dbReference type="ARBA" id="ARBA00023125"/>
    </source>
</evidence>
<keyword evidence="1" id="KW-0229">DNA integration</keyword>
<keyword evidence="3" id="KW-0233">DNA recombination</keyword>
<dbReference type="CDD" id="cd03768">
    <property type="entry name" value="SR_ResInv"/>
    <property type="match status" value="1"/>
</dbReference>
<evidence type="ECO:0000256" key="1">
    <source>
        <dbReference type="ARBA" id="ARBA00022908"/>
    </source>
</evidence>
<dbReference type="RefSeq" id="WP_163681137.1">
    <property type="nucleotide sequence ID" value="NZ_JAAIYP010000039.1"/>
</dbReference>
<name>A0A7C9UY27_9PROT</name>
<evidence type="ECO:0000256" key="4">
    <source>
        <dbReference type="PIRSR" id="PIRSR606118-50"/>
    </source>
</evidence>
<dbReference type="GO" id="GO:0000150">
    <property type="term" value="F:DNA strand exchange activity"/>
    <property type="evidence" value="ECO:0007669"/>
    <property type="project" value="InterPro"/>
</dbReference>
<evidence type="ECO:0000313" key="8">
    <source>
        <dbReference type="Proteomes" id="UP000480684"/>
    </source>
</evidence>
<dbReference type="PROSITE" id="PS51736">
    <property type="entry name" value="RECOMBINASES_3"/>
    <property type="match status" value="1"/>
</dbReference>
<dbReference type="SUPFAM" id="SSF53041">
    <property type="entry name" value="Resolvase-like"/>
    <property type="match status" value="1"/>
</dbReference>
<keyword evidence="2" id="KW-0238">DNA-binding</keyword>
<evidence type="ECO:0000256" key="3">
    <source>
        <dbReference type="ARBA" id="ARBA00023172"/>
    </source>
</evidence>
<evidence type="ECO:0000259" key="6">
    <source>
        <dbReference type="PROSITE" id="PS51736"/>
    </source>
</evidence>
<keyword evidence="8" id="KW-1185">Reference proteome</keyword>
<dbReference type="InterPro" id="IPR036162">
    <property type="entry name" value="Resolvase-like_N_sf"/>
</dbReference>
<reference evidence="7 8" key="1">
    <citation type="submission" date="2020-02" db="EMBL/GenBank/DDBJ databases">
        <authorList>
            <person name="Dziuba M."/>
            <person name="Kuznetsov B."/>
            <person name="Mardanov A."/>
            <person name="Ravin N."/>
            <person name="Grouzdev D."/>
        </authorList>
    </citation>
    <scope>NUCLEOTIDE SEQUENCE [LARGE SCALE GENOMIC DNA]</scope>
    <source>
        <strain evidence="7 8">SpK</strain>
    </source>
</reference>
<dbReference type="InterPro" id="IPR006118">
    <property type="entry name" value="Recombinase_CS"/>
</dbReference>
<dbReference type="InterPro" id="IPR050639">
    <property type="entry name" value="SSR_resolvase"/>
</dbReference>
<dbReference type="GO" id="GO:0003677">
    <property type="term" value="F:DNA binding"/>
    <property type="evidence" value="ECO:0007669"/>
    <property type="project" value="UniProtKB-KW"/>
</dbReference>
<accession>A0A7C9UY27</accession>
<proteinExistence type="predicted"/>
<dbReference type="EMBL" id="JAAIYP010000039">
    <property type="protein sequence ID" value="NFV81292.1"/>
    <property type="molecule type" value="Genomic_DNA"/>
</dbReference>
<comment type="caution">
    <text evidence="7">The sequence shown here is derived from an EMBL/GenBank/DDBJ whole genome shotgun (WGS) entry which is preliminary data.</text>
</comment>
<dbReference type="Gene3D" id="3.40.50.1390">
    <property type="entry name" value="Resolvase, N-terminal catalytic domain"/>
    <property type="match status" value="1"/>
</dbReference>
<dbReference type="Proteomes" id="UP000480684">
    <property type="component" value="Unassembled WGS sequence"/>
</dbReference>
<dbReference type="Pfam" id="PF00239">
    <property type="entry name" value="Resolvase"/>
    <property type="match status" value="1"/>
</dbReference>
<dbReference type="InterPro" id="IPR006119">
    <property type="entry name" value="Resolv_N"/>
</dbReference>
<dbReference type="PANTHER" id="PTHR30461">
    <property type="entry name" value="DNA-INVERTASE FROM LAMBDOID PROPHAGE"/>
    <property type="match status" value="1"/>
</dbReference>
<evidence type="ECO:0000313" key="7">
    <source>
        <dbReference type="EMBL" id="NFV81292.1"/>
    </source>
</evidence>
<feature type="active site" description="O-(5'-phospho-DNA)-serine intermediate" evidence="4 5">
    <location>
        <position position="12"/>
    </location>
</feature>
<dbReference type="PANTHER" id="PTHR30461:SF2">
    <property type="entry name" value="SERINE RECOMBINASE PINE-RELATED"/>
    <property type="match status" value="1"/>
</dbReference>
<protein>
    <submittedName>
        <fullName evidence="7">Recombinase family protein</fullName>
    </submittedName>
</protein>
<gene>
    <name evidence="7" type="ORF">G4223_14330</name>
</gene>
<dbReference type="SMART" id="SM00857">
    <property type="entry name" value="Resolvase"/>
    <property type="match status" value="1"/>
</dbReference>
<dbReference type="PROSITE" id="PS00397">
    <property type="entry name" value="RECOMBINASES_1"/>
    <property type="match status" value="1"/>
</dbReference>
<feature type="domain" description="Resolvase/invertase-type recombinase catalytic" evidence="6">
    <location>
        <begin position="4"/>
        <end position="148"/>
    </location>
</feature>
<organism evidence="7 8">
    <name type="scientific">Magnetospirillum aberrantis SpK</name>
    <dbReference type="NCBI Taxonomy" id="908842"/>
    <lineage>
        <taxon>Bacteria</taxon>
        <taxon>Pseudomonadati</taxon>
        <taxon>Pseudomonadota</taxon>
        <taxon>Alphaproteobacteria</taxon>
        <taxon>Rhodospirillales</taxon>
        <taxon>Rhodospirillaceae</taxon>
        <taxon>Magnetospirillum</taxon>
    </lineage>
</organism>
<sequence length="209" mass="22594">MTKCAVMYLRVSTDGQTTENQRLELEAVANRAGWEIAGVYEDAGISGANGRDKRPAFDRLCKDATRRRFDVVMAWSVDRLGRSLQDLVAFLGELHSVGVDLFLHQQGVDTTTPAGKAMFQMLGVFAEFERAMIRERVNAGLARARQQGKTLGRPKVADATEAAIRAALAAGGTGVRKIAGRFGVGVSVVQRIRAEMAEQAASSVRNGPE</sequence>
<evidence type="ECO:0000256" key="5">
    <source>
        <dbReference type="PROSITE-ProRule" id="PRU10137"/>
    </source>
</evidence>
<dbReference type="AlphaFoldDB" id="A0A7C9UY27"/>
<dbReference type="GO" id="GO:0015074">
    <property type="term" value="P:DNA integration"/>
    <property type="evidence" value="ECO:0007669"/>
    <property type="project" value="UniProtKB-KW"/>
</dbReference>